<dbReference type="AlphaFoldDB" id="A0A8S1IYA1"/>
<dbReference type="InterPro" id="IPR013792">
    <property type="entry name" value="RNA3'P_cycl/enolpyr_Trfase_a/b"/>
</dbReference>
<reference evidence="18" key="1">
    <citation type="submission" date="2020-12" db="EMBL/GenBank/DDBJ databases">
        <authorList>
            <person name="Iha C."/>
        </authorList>
    </citation>
    <scope>NUCLEOTIDE SEQUENCE</scope>
</reference>
<comment type="catalytic activity">
    <reaction evidence="15">
        <text>phosphoenolpyruvate + UDP-N-acetyl-alpha-D-glucosamine = UDP-N-acetyl-3-O-(1-carboxyvinyl)-alpha-D-glucosamine + phosphate</text>
        <dbReference type="Rhea" id="RHEA:18681"/>
        <dbReference type="ChEBI" id="CHEBI:43474"/>
        <dbReference type="ChEBI" id="CHEBI:57705"/>
        <dbReference type="ChEBI" id="CHEBI:58702"/>
        <dbReference type="ChEBI" id="CHEBI:68483"/>
        <dbReference type="EC" id="2.5.1.7"/>
    </reaction>
</comment>
<dbReference type="NCBIfam" id="TIGR01072">
    <property type="entry name" value="murA"/>
    <property type="match status" value="1"/>
</dbReference>
<evidence type="ECO:0000256" key="16">
    <source>
        <dbReference type="SAM" id="MobiDB-lite"/>
    </source>
</evidence>
<dbReference type="InterPro" id="IPR001986">
    <property type="entry name" value="Enolpyruvate_Tfrase_dom"/>
</dbReference>
<evidence type="ECO:0000256" key="2">
    <source>
        <dbReference type="ARBA" id="ARBA00004752"/>
    </source>
</evidence>
<dbReference type="NCBIfam" id="NF006873">
    <property type="entry name" value="PRK09369.1"/>
    <property type="match status" value="1"/>
</dbReference>
<evidence type="ECO:0000256" key="5">
    <source>
        <dbReference type="ARBA" id="ARBA00022679"/>
    </source>
</evidence>
<dbReference type="SUPFAM" id="SSF55205">
    <property type="entry name" value="EPT/RTPC-like"/>
    <property type="match status" value="1"/>
</dbReference>
<gene>
    <name evidence="18" type="ORF">OSTQU699_LOCUS5310</name>
</gene>
<keyword evidence="4" id="KW-0132">Cell division</keyword>
<evidence type="ECO:0000256" key="7">
    <source>
        <dbReference type="ARBA" id="ARBA00022984"/>
    </source>
</evidence>
<dbReference type="HAMAP" id="MF_00111">
    <property type="entry name" value="MurA"/>
    <property type="match status" value="1"/>
</dbReference>
<evidence type="ECO:0000256" key="6">
    <source>
        <dbReference type="ARBA" id="ARBA00022960"/>
    </source>
</evidence>
<evidence type="ECO:0000313" key="18">
    <source>
        <dbReference type="EMBL" id="CAD7699951.1"/>
    </source>
</evidence>
<dbReference type="Gene3D" id="3.65.10.10">
    <property type="entry name" value="Enolpyruvate transferase domain"/>
    <property type="match status" value="2"/>
</dbReference>
<dbReference type="InterPro" id="IPR005750">
    <property type="entry name" value="UDP_GlcNAc_COvinyl_MurA"/>
</dbReference>
<feature type="region of interest" description="Disordered" evidence="16">
    <location>
        <begin position="1"/>
        <end position="39"/>
    </location>
</feature>
<evidence type="ECO:0000313" key="19">
    <source>
        <dbReference type="Proteomes" id="UP000708148"/>
    </source>
</evidence>
<evidence type="ECO:0000256" key="13">
    <source>
        <dbReference type="ARBA" id="ARBA00042443"/>
    </source>
</evidence>
<evidence type="ECO:0000256" key="12">
    <source>
        <dbReference type="ARBA" id="ARBA00039754"/>
    </source>
</evidence>
<accession>A0A8S1IYA1</accession>
<sequence>MAARAEARPALHRPLSPRTSFRRAVPRRSAKVRPSADRVDRIHRIDQIDPFSSADNGSPKIFSAPGAPEPGGEALIVVGGRRLSGTVAVSGSKNASLALLAGALLTRRRVALRGVPDIGDVRQMLALVESLGAAWEWRGGCLQVCAAGLGARSRPHPVDDAAARSLRASFIAVGPLLARTGVARMPLPGGCAIGPRPVDITLAGMRALGARVAVDHDSGWVEARCDGRLRGGNVALRLPSVGATQAVMMAGALADGRTVISNAAREPEVVDLAGMMRKMGARISGPGSREVVVDGVGELGGASASVRADRIEAGTLMAAGAITGSGIRLLGIEPENVAATAGLLERMGCGVARGEAGGLAVVPGGELLGADVVARPHPGFPTDLQPVFAPVMAAARGRSSVRDAVFEGRWAHAEQLRRMGARISVRGDTATVVGRPPLGGRPQLKGAHLEASDLRAAAGLVVAALAAEGLSIIHNLHHLDRGYDGLDRKLASLGAEVYRSAEWAALQPGSTESTVQPGL</sequence>
<dbReference type="Pfam" id="PF00275">
    <property type="entry name" value="EPSP_synthase"/>
    <property type="match status" value="1"/>
</dbReference>
<keyword evidence="6" id="KW-0133">Cell shape</keyword>
<keyword evidence="7" id="KW-0573">Peptidoglycan synthesis</keyword>
<evidence type="ECO:0000256" key="9">
    <source>
        <dbReference type="ARBA" id="ARBA00023316"/>
    </source>
</evidence>
<dbReference type="PANTHER" id="PTHR43783">
    <property type="entry name" value="UDP-N-ACETYLGLUCOSAMINE 1-CARBOXYVINYLTRANSFERASE"/>
    <property type="match status" value="1"/>
</dbReference>
<dbReference type="Proteomes" id="UP000708148">
    <property type="component" value="Unassembled WGS sequence"/>
</dbReference>
<dbReference type="GO" id="GO:0008760">
    <property type="term" value="F:UDP-N-acetylglucosamine 1-carboxyvinyltransferase activity"/>
    <property type="evidence" value="ECO:0007669"/>
    <property type="project" value="UniProtKB-EC"/>
</dbReference>
<dbReference type="GO" id="GO:0051301">
    <property type="term" value="P:cell division"/>
    <property type="evidence" value="ECO:0007669"/>
    <property type="project" value="UniProtKB-KW"/>
</dbReference>
<dbReference type="EMBL" id="CAJHUC010001140">
    <property type="protein sequence ID" value="CAD7699951.1"/>
    <property type="molecule type" value="Genomic_DNA"/>
</dbReference>
<evidence type="ECO:0000256" key="4">
    <source>
        <dbReference type="ARBA" id="ARBA00022618"/>
    </source>
</evidence>
<feature type="compositionally biased region" description="Basic residues" evidence="16">
    <location>
        <begin position="20"/>
        <end position="31"/>
    </location>
</feature>
<dbReference type="InterPro" id="IPR036968">
    <property type="entry name" value="Enolpyruvate_Tfrase_sf"/>
</dbReference>
<feature type="domain" description="Enolpyruvate transferase" evidence="17">
    <location>
        <begin position="79"/>
        <end position="489"/>
    </location>
</feature>
<name>A0A8S1IYA1_9CHLO</name>
<comment type="similarity">
    <text evidence="10">Belongs to the EPSP synthase family. MurA subfamily.</text>
</comment>
<dbReference type="InterPro" id="IPR050068">
    <property type="entry name" value="MurA_subfamily"/>
</dbReference>
<evidence type="ECO:0000256" key="14">
    <source>
        <dbReference type="ARBA" id="ARBA00042842"/>
    </source>
</evidence>
<evidence type="ECO:0000256" key="11">
    <source>
        <dbReference type="ARBA" id="ARBA00039108"/>
    </source>
</evidence>
<dbReference type="OrthoDB" id="1718875at2759"/>
<dbReference type="GO" id="GO:0019277">
    <property type="term" value="P:UDP-N-acetylgalactosamine biosynthetic process"/>
    <property type="evidence" value="ECO:0007669"/>
    <property type="project" value="InterPro"/>
</dbReference>
<keyword evidence="19" id="KW-1185">Reference proteome</keyword>
<evidence type="ECO:0000256" key="8">
    <source>
        <dbReference type="ARBA" id="ARBA00023306"/>
    </source>
</evidence>
<keyword evidence="8" id="KW-0131">Cell cycle</keyword>
<dbReference type="GO" id="GO:0071555">
    <property type="term" value="P:cell wall organization"/>
    <property type="evidence" value="ECO:0007669"/>
    <property type="project" value="UniProtKB-KW"/>
</dbReference>
<organism evidence="18 19">
    <name type="scientific">Ostreobium quekettii</name>
    <dbReference type="NCBI Taxonomy" id="121088"/>
    <lineage>
        <taxon>Eukaryota</taxon>
        <taxon>Viridiplantae</taxon>
        <taxon>Chlorophyta</taxon>
        <taxon>core chlorophytes</taxon>
        <taxon>Ulvophyceae</taxon>
        <taxon>TCBD clade</taxon>
        <taxon>Bryopsidales</taxon>
        <taxon>Ostreobineae</taxon>
        <taxon>Ostreobiaceae</taxon>
        <taxon>Ostreobium</taxon>
    </lineage>
</organism>
<dbReference type="GO" id="GO:0005737">
    <property type="term" value="C:cytoplasm"/>
    <property type="evidence" value="ECO:0007669"/>
    <property type="project" value="UniProtKB-SubCell"/>
</dbReference>
<keyword evidence="5" id="KW-0808">Transferase</keyword>
<dbReference type="PANTHER" id="PTHR43783:SF1">
    <property type="entry name" value="UDP-N-ACETYLGLUCOSAMINE 1-CARBOXYVINYLTRANSFERASE"/>
    <property type="match status" value="1"/>
</dbReference>
<keyword evidence="9" id="KW-0961">Cell wall biogenesis/degradation</keyword>
<protein>
    <recommendedName>
        <fullName evidence="12">UDP-N-acetylglucosamine 1-carboxyvinyltransferase</fullName>
        <ecNumber evidence="11">2.5.1.7</ecNumber>
    </recommendedName>
    <alternativeName>
        <fullName evidence="13">Enoylpyruvate transferase</fullName>
    </alternativeName>
    <alternativeName>
        <fullName evidence="14">UDP-N-acetylglucosamine enolpyruvyl transferase</fullName>
    </alternativeName>
</protein>
<evidence type="ECO:0000256" key="10">
    <source>
        <dbReference type="ARBA" id="ARBA00038367"/>
    </source>
</evidence>
<evidence type="ECO:0000259" key="17">
    <source>
        <dbReference type="Pfam" id="PF00275"/>
    </source>
</evidence>
<proteinExistence type="inferred from homology"/>
<dbReference type="EC" id="2.5.1.7" evidence="11"/>
<comment type="caution">
    <text evidence="18">The sequence shown here is derived from an EMBL/GenBank/DDBJ whole genome shotgun (WGS) entry which is preliminary data.</text>
</comment>
<dbReference type="GO" id="GO:0008360">
    <property type="term" value="P:regulation of cell shape"/>
    <property type="evidence" value="ECO:0007669"/>
    <property type="project" value="UniProtKB-KW"/>
</dbReference>
<evidence type="ECO:0000256" key="15">
    <source>
        <dbReference type="ARBA" id="ARBA00047527"/>
    </source>
</evidence>
<evidence type="ECO:0000256" key="1">
    <source>
        <dbReference type="ARBA" id="ARBA00004496"/>
    </source>
</evidence>
<comment type="subcellular location">
    <subcellularLocation>
        <location evidence="1">Cytoplasm</location>
    </subcellularLocation>
</comment>
<keyword evidence="3" id="KW-0963">Cytoplasm</keyword>
<comment type="pathway">
    <text evidence="2">Cell wall biogenesis; peptidoglycan biosynthesis.</text>
</comment>
<evidence type="ECO:0000256" key="3">
    <source>
        <dbReference type="ARBA" id="ARBA00022490"/>
    </source>
</evidence>
<dbReference type="CDD" id="cd01555">
    <property type="entry name" value="UdpNAET"/>
    <property type="match status" value="1"/>
</dbReference>